<evidence type="ECO:0000259" key="5">
    <source>
        <dbReference type="PROSITE" id="PS50014"/>
    </source>
</evidence>
<feature type="region of interest" description="Disordered" evidence="3">
    <location>
        <begin position="252"/>
        <end position="308"/>
    </location>
</feature>
<dbReference type="CDD" id="cd04369">
    <property type="entry name" value="Bromodomain"/>
    <property type="match status" value="1"/>
</dbReference>
<keyword evidence="1 2" id="KW-0103">Bromodomain</keyword>
<evidence type="ECO:0000313" key="7">
    <source>
        <dbReference type="Proteomes" id="UP000008311"/>
    </source>
</evidence>
<gene>
    <name evidence="6" type="ORF">RCOM_0261000</name>
</gene>
<feature type="compositionally biased region" description="Polar residues" evidence="3">
    <location>
        <begin position="281"/>
        <end position="291"/>
    </location>
</feature>
<dbReference type="PROSITE" id="PS50014">
    <property type="entry name" value="BROMODOMAIN_2"/>
    <property type="match status" value="1"/>
</dbReference>
<dbReference type="EC" id="2.3.1.48" evidence="6"/>
<feature type="transmembrane region" description="Helical" evidence="4">
    <location>
        <begin position="82"/>
        <end position="111"/>
    </location>
</feature>
<dbReference type="InterPro" id="IPR036427">
    <property type="entry name" value="Bromodomain-like_sf"/>
</dbReference>
<dbReference type="STRING" id="3988.B9T3V8"/>
<keyword evidence="6" id="KW-0808">Transferase</keyword>
<dbReference type="PRINTS" id="PR00503">
    <property type="entry name" value="BROMODOMAIN"/>
</dbReference>
<dbReference type="GO" id="GO:0061733">
    <property type="term" value="F:protein-lysine-acetyltransferase activity"/>
    <property type="evidence" value="ECO:0007669"/>
    <property type="project" value="UniProtKB-EC"/>
</dbReference>
<proteinExistence type="predicted"/>
<evidence type="ECO:0000256" key="4">
    <source>
        <dbReference type="SAM" id="Phobius"/>
    </source>
</evidence>
<organism evidence="6 7">
    <name type="scientific">Ricinus communis</name>
    <name type="common">Castor bean</name>
    <dbReference type="NCBI Taxonomy" id="3988"/>
    <lineage>
        <taxon>Eukaryota</taxon>
        <taxon>Viridiplantae</taxon>
        <taxon>Streptophyta</taxon>
        <taxon>Embryophyta</taxon>
        <taxon>Tracheophyta</taxon>
        <taxon>Spermatophyta</taxon>
        <taxon>Magnoliopsida</taxon>
        <taxon>eudicotyledons</taxon>
        <taxon>Gunneridae</taxon>
        <taxon>Pentapetalae</taxon>
        <taxon>rosids</taxon>
        <taxon>fabids</taxon>
        <taxon>Malpighiales</taxon>
        <taxon>Euphorbiaceae</taxon>
        <taxon>Acalyphoideae</taxon>
        <taxon>Acalypheae</taxon>
        <taxon>Ricinus</taxon>
    </lineage>
</organism>
<dbReference type="Pfam" id="PF00439">
    <property type="entry name" value="Bromodomain"/>
    <property type="match status" value="1"/>
</dbReference>
<evidence type="ECO:0000313" key="6">
    <source>
        <dbReference type="EMBL" id="EEF29454.1"/>
    </source>
</evidence>
<keyword evidence="7" id="KW-1185">Reference proteome</keyword>
<dbReference type="InParanoid" id="B9T3V8"/>
<keyword evidence="6" id="KW-0012">Acyltransferase</keyword>
<dbReference type="eggNOG" id="KOG0955">
    <property type="taxonomic scope" value="Eukaryota"/>
</dbReference>
<dbReference type="SUPFAM" id="SSF47370">
    <property type="entry name" value="Bromodomain"/>
    <property type="match status" value="1"/>
</dbReference>
<keyword evidence="4" id="KW-1133">Transmembrane helix</keyword>
<dbReference type="PANTHER" id="PTHR22881:SF26">
    <property type="entry name" value="BROMODOMAIN CONTAINING PROTEIN, EXPRESSED"/>
    <property type="match status" value="1"/>
</dbReference>
<dbReference type="Gene3D" id="1.20.920.10">
    <property type="entry name" value="Bromodomain-like"/>
    <property type="match status" value="1"/>
</dbReference>
<dbReference type="InterPro" id="IPR001487">
    <property type="entry name" value="Bromodomain"/>
</dbReference>
<sequence length="329" mass="37038">MRKDRTTGHRRSARISALEEKARILALEKLARSNASISSSPPPPGSRKRGRKCKSLQAVVVNSVTTSPHQKMQSLFDLHLKAIIYFPLVMTVSLSSFTCNISGYIPAFWFLTFSCEQEGEDSKHEDNAGKAELLEKSSSPQRLPKKQTLEFVLDILQRRDTEEIFAQPVDPEEVIGYYNIIKEPMDFGTMRAKLQEGLYTSLEQFERDVFLISSNAMKFNSSTTVYYTEARAISELAQRLFHSLRTEPENFQLEYSRTRRRPGRKAQSEAGGSHTKPAKPGSSNDGVSLNDPTLRRPTPAFLGPPYPKPFAGQLHNGMLSGKKWATSYN</sequence>
<evidence type="ECO:0000256" key="3">
    <source>
        <dbReference type="SAM" id="MobiDB-lite"/>
    </source>
</evidence>
<dbReference type="PANTHER" id="PTHR22881">
    <property type="entry name" value="BROMODOMAIN CONTAINING PROTEIN"/>
    <property type="match status" value="1"/>
</dbReference>
<evidence type="ECO:0000256" key="1">
    <source>
        <dbReference type="ARBA" id="ARBA00023117"/>
    </source>
</evidence>
<name>B9T3V8_RICCO</name>
<dbReference type="Proteomes" id="UP000008311">
    <property type="component" value="Unassembled WGS sequence"/>
</dbReference>
<feature type="region of interest" description="Disordered" evidence="3">
    <location>
        <begin position="33"/>
        <end position="52"/>
    </location>
</feature>
<keyword evidence="4" id="KW-0812">Transmembrane</keyword>
<dbReference type="EMBL" id="EQ974437">
    <property type="protein sequence ID" value="EEF29454.1"/>
    <property type="molecule type" value="Genomic_DNA"/>
</dbReference>
<accession>B9T3V8</accession>
<dbReference type="InterPro" id="IPR051831">
    <property type="entry name" value="Bromodomain_contain_prot"/>
</dbReference>
<reference evidence="7" key="1">
    <citation type="journal article" date="2010" name="Nat. Biotechnol.">
        <title>Draft genome sequence of the oilseed species Ricinus communis.</title>
        <authorList>
            <person name="Chan A.P."/>
            <person name="Crabtree J."/>
            <person name="Zhao Q."/>
            <person name="Lorenzi H."/>
            <person name="Orvis J."/>
            <person name="Puiu D."/>
            <person name="Melake-Berhan A."/>
            <person name="Jones K.M."/>
            <person name="Redman J."/>
            <person name="Chen G."/>
            <person name="Cahoon E.B."/>
            <person name="Gedil M."/>
            <person name="Stanke M."/>
            <person name="Haas B.J."/>
            <person name="Wortman J.R."/>
            <person name="Fraser-Liggett C.M."/>
            <person name="Ravel J."/>
            <person name="Rabinowicz P.D."/>
        </authorList>
    </citation>
    <scope>NUCLEOTIDE SEQUENCE [LARGE SCALE GENOMIC DNA]</scope>
    <source>
        <strain evidence="7">cv. Hale</strain>
    </source>
</reference>
<evidence type="ECO:0000256" key="2">
    <source>
        <dbReference type="PROSITE-ProRule" id="PRU00035"/>
    </source>
</evidence>
<dbReference type="SMART" id="SM00297">
    <property type="entry name" value="BROMO"/>
    <property type="match status" value="1"/>
</dbReference>
<protein>
    <submittedName>
        <fullName evidence="6">Bromodomain-containing protein</fullName>
        <ecNumber evidence="6">2.3.1.48</ecNumber>
    </submittedName>
</protein>
<feature type="domain" description="Bromo" evidence="5">
    <location>
        <begin position="157"/>
        <end position="227"/>
    </location>
</feature>
<dbReference type="AlphaFoldDB" id="B9T3V8"/>
<keyword evidence="4" id="KW-0472">Membrane</keyword>